<proteinExistence type="predicted"/>
<evidence type="ECO:0000313" key="1">
    <source>
        <dbReference type="EMBL" id="MCI97018.1"/>
    </source>
</evidence>
<reference evidence="1 2" key="1">
    <citation type="journal article" date="2018" name="Front. Plant Sci.">
        <title>Red Clover (Trifolium pratense) and Zigzag Clover (T. medium) - A Picture of Genomic Similarities and Differences.</title>
        <authorList>
            <person name="Dluhosova J."/>
            <person name="Istvanek J."/>
            <person name="Nedelnik J."/>
            <person name="Repkova J."/>
        </authorList>
    </citation>
    <scope>NUCLEOTIDE SEQUENCE [LARGE SCALE GENOMIC DNA]</scope>
    <source>
        <strain evidence="2">cv. 10/8</strain>
        <tissue evidence="1">Leaf</tissue>
    </source>
</reference>
<evidence type="ECO:0000313" key="2">
    <source>
        <dbReference type="Proteomes" id="UP000265520"/>
    </source>
</evidence>
<dbReference type="EMBL" id="LXQA011430607">
    <property type="protein sequence ID" value="MCI97018.1"/>
    <property type="molecule type" value="Genomic_DNA"/>
</dbReference>
<sequence>MIETKEIMVEKVTSEENPEDMFTKSLPRAKFKHCLDLIN</sequence>
<organism evidence="1 2">
    <name type="scientific">Trifolium medium</name>
    <dbReference type="NCBI Taxonomy" id="97028"/>
    <lineage>
        <taxon>Eukaryota</taxon>
        <taxon>Viridiplantae</taxon>
        <taxon>Streptophyta</taxon>
        <taxon>Embryophyta</taxon>
        <taxon>Tracheophyta</taxon>
        <taxon>Spermatophyta</taxon>
        <taxon>Magnoliopsida</taxon>
        <taxon>eudicotyledons</taxon>
        <taxon>Gunneridae</taxon>
        <taxon>Pentapetalae</taxon>
        <taxon>rosids</taxon>
        <taxon>fabids</taxon>
        <taxon>Fabales</taxon>
        <taxon>Fabaceae</taxon>
        <taxon>Papilionoideae</taxon>
        <taxon>50 kb inversion clade</taxon>
        <taxon>NPAAA clade</taxon>
        <taxon>Hologalegina</taxon>
        <taxon>IRL clade</taxon>
        <taxon>Trifolieae</taxon>
        <taxon>Trifolium</taxon>
    </lineage>
</organism>
<dbReference type="AlphaFoldDB" id="A0A392W8L5"/>
<keyword evidence="1" id="KW-0436">Ligase</keyword>
<name>A0A392W8L5_9FABA</name>
<keyword evidence="1" id="KW-0030">Aminoacyl-tRNA synthetase</keyword>
<dbReference type="Proteomes" id="UP000265520">
    <property type="component" value="Unassembled WGS sequence"/>
</dbReference>
<protein>
    <submittedName>
        <fullName evidence="1">Aspartyl-tRNA synthetase</fullName>
    </submittedName>
</protein>
<keyword evidence="2" id="KW-1185">Reference proteome</keyword>
<accession>A0A392W8L5</accession>
<dbReference type="GO" id="GO:0004812">
    <property type="term" value="F:aminoacyl-tRNA ligase activity"/>
    <property type="evidence" value="ECO:0007669"/>
    <property type="project" value="UniProtKB-KW"/>
</dbReference>
<comment type="caution">
    <text evidence="1">The sequence shown here is derived from an EMBL/GenBank/DDBJ whole genome shotgun (WGS) entry which is preliminary data.</text>
</comment>
<feature type="non-terminal residue" evidence="1">
    <location>
        <position position="39"/>
    </location>
</feature>